<keyword evidence="2" id="KW-1185">Reference proteome</keyword>
<organism evidence="1 2">
    <name type="scientific">Lactuca virosa</name>
    <dbReference type="NCBI Taxonomy" id="75947"/>
    <lineage>
        <taxon>Eukaryota</taxon>
        <taxon>Viridiplantae</taxon>
        <taxon>Streptophyta</taxon>
        <taxon>Embryophyta</taxon>
        <taxon>Tracheophyta</taxon>
        <taxon>Spermatophyta</taxon>
        <taxon>Magnoliopsida</taxon>
        <taxon>eudicotyledons</taxon>
        <taxon>Gunneridae</taxon>
        <taxon>Pentapetalae</taxon>
        <taxon>asterids</taxon>
        <taxon>campanulids</taxon>
        <taxon>Asterales</taxon>
        <taxon>Asteraceae</taxon>
        <taxon>Cichorioideae</taxon>
        <taxon>Cichorieae</taxon>
        <taxon>Lactucinae</taxon>
        <taxon>Lactuca</taxon>
    </lineage>
</organism>
<protein>
    <submittedName>
        <fullName evidence="1">Uncharacterized protein</fullName>
    </submittedName>
</protein>
<name>A0AAU9LJ77_9ASTR</name>
<dbReference type="EMBL" id="CAKMRJ010000001">
    <property type="protein sequence ID" value="CAH1414125.1"/>
    <property type="molecule type" value="Genomic_DNA"/>
</dbReference>
<proteinExistence type="predicted"/>
<sequence>MCRFLNNLCPEARYIRVRLLSFNLQIEKLTTSSSSTTTILHRRQPFAPTATSEECLQVMWFDLAKVVKK</sequence>
<gene>
    <name evidence="1" type="ORF">LVIROSA_LOCUS2055</name>
</gene>
<accession>A0AAU9LJ77</accession>
<comment type="caution">
    <text evidence="1">The sequence shown here is derived from an EMBL/GenBank/DDBJ whole genome shotgun (WGS) entry which is preliminary data.</text>
</comment>
<reference evidence="1 2" key="1">
    <citation type="submission" date="2022-01" db="EMBL/GenBank/DDBJ databases">
        <authorList>
            <person name="Xiong W."/>
            <person name="Schranz E."/>
        </authorList>
    </citation>
    <scope>NUCLEOTIDE SEQUENCE [LARGE SCALE GENOMIC DNA]</scope>
</reference>
<evidence type="ECO:0000313" key="1">
    <source>
        <dbReference type="EMBL" id="CAH1414125.1"/>
    </source>
</evidence>
<evidence type="ECO:0000313" key="2">
    <source>
        <dbReference type="Proteomes" id="UP001157418"/>
    </source>
</evidence>
<dbReference type="AlphaFoldDB" id="A0AAU9LJ77"/>
<dbReference type="Proteomes" id="UP001157418">
    <property type="component" value="Unassembled WGS sequence"/>
</dbReference>